<dbReference type="GO" id="GO:0016020">
    <property type="term" value="C:membrane"/>
    <property type="evidence" value="ECO:0007669"/>
    <property type="project" value="UniProtKB-SubCell"/>
</dbReference>
<evidence type="ECO:0000259" key="9">
    <source>
        <dbReference type="Pfam" id="PF01545"/>
    </source>
</evidence>
<dbReference type="AlphaFoldDB" id="A0A550JBN2"/>
<evidence type="ECO:0000256" key="3">
    <source>
        <dbReference type="ARBA" id="ARBA00022692"/>
    </source>
</evidence>
<feature type="transmembrane region" description="Helical" evidence="8">
    <location>
        <begin position="94"/>
        <end position="115"/>
    </location>
</feature>
<evidence type="ECO:0000256" key="5">
    <source>
        <dbReference type="ARBA" id="ARBA00023065"/>
    </source>
</evidence>
<dbReference type="Proteomes" id="UP000317155">
    <property type="component" value="Unassembled WGS sequence"/>
</dbReference>
<dbReference type="Gene3D" id="1.20.1510.10">
    <property type="entry name" value="Cation efflux protein transmembrane domain"/>
    <property type="match status" value="1"/>
</dbReference>
<evidence type="ECO:0000256" key="7">
    <source>
        <dbReference type="SAM" id="MobiDB-lite"/>
    </source>
</evidence>
<gene>
    <name evidence="10" type="primary">dmeF</name>
    <name evidence="10" type="ORF">FL622_10795</name>
</gene>
<feature type="transmembrane region" description="Helical" evidence="8">
    <location>
        <begin position="31"/>
        <end position="49"/>
    </location>
</feature>
<keyword evidence="11" id="KW-1185">Reference proteome</keyword>
<dbReference type="Pfam" id="PF01545">
    <property type="entry name" value="Cation_efflux"/>
    <property type="match status" value="1"/>
</dbReference>
<dbReference type="OrthoDB" id="9809646at2"/>
<keyword evidence="5" id="KW-0406">Ion transport</keyword>
<protein>
    <submittedName>
        <fullName evidence="10">CDF family Co(II)/Ni(II) efflux transporter DmeF</fullName>
    </submittedName>
</protein>
<feature type="transmembrane region" description="Helical" evidence="8">
    <location>
        <begin position="200"/>
        <end position="220"/>
    </location>
</feature>
<dbReference type="NCBIfam" id="TIGR01297">
    <property type="entry name" value="CDF"/>
    <property type="match status" value="1"/>
</dbReference>
<organism evidence="10 11">
    <name type="scientific">Trichloromonas acetexigens</name>
    <dbReference type="NCBI Taxonomy" id="38815"/>
    <lineage>
        <taxon>Bacteria</taxon>
        <taxon>Pseudomonadati</taxon>
        <taxon>Thermodesulfobacteriota</taxon>
        <taxon>Desulfuromonadia</taxon>
        <taxon>Desulfuromonadales</taxon>
        <taxon>Trichloromonadaceae</taxon>
        <taxon>Trichloromonas</taxon>
    </lineage>
</organism>
<evidence type="ECO:0000313" key="10">
    <source>
        <dbReference type="EMBL" id="TRO80571.1"/>
    </source>
</evidence>
<dbReference type="PANTHER" id="PTHR45755:SF4">
    <property type="entry name" value="ZINC TRANSPORTER 7"/>
    <property type="match status" value="1"/>
</dbReference>
<dbReference type="GO" id="GO:0005385">
    <property type="term" value="F:zinc ion transmembrane transporter activity"/>
    <property type="evidence" value="ECO:0007669"/>
    <property type="project" value="InterPro"/>
</dbReference>
<dbReference type="GO" id="GO:0006882">
    <property type="term" value="P:intracellular zinc ion homeostasis"/>
    <property type="evidence" value="ECO:0007669"/>
    <property type="project" value="InterPro"/>
</dbReference>
<dbReference type="InterPro" id="IPR027469">
    <property type="entry name" value="Cation_efflux_TMD_sf"/>
</dbReference>
<comment type="subcellular location">
    <subcellularLocation>
        <location evidence="1">Membrane</location>
        <topology evidence="1">Multi-pass membrane protein</topology>
    </subcellularLocation>
</comment>
<proteinExistence type="predicted"/>
<reference evidence="10 11" key="1">
    <citation type="submission" date="2019-07" db="EMBL/GenBank/DDBJ databases">
        <title>Insights of Desulfuromonas acetexigens electromicrobiology.</title>
        <authorList>
            <person name="Katuri K."/>
            <person name="Sapireddy V."/>
            <person name="Shaw D.R."/>
            <person name="Saikaly P."/>
        </authorList>
    </citation>
    <scope>NUCLEOTIDE SEQUENCE [LARGE SCALE GENOMIC DNA]</scope>
    <source>
        <strain evidence="10 11">2873</strain>
    </source>
</reference>
<dbReference type="PANTHER" id="PTHR45755">
    <property type="match status" value="1"/>
</dbReference>
<keyword evidence="4 8" id="KW-1133">Transmembrane helix</keyword>
<evidence type="ECO:0000313" key="11">
    <source>
        <dbReference type="Proteomes" id="UP000317155"/>
    </source>
</evidence>
<feature type="compositionally biased region" description="Basic and acidic residues" evidence="7">
    <location>
        <begin position="155"/>
        <end position="173"/>
    </location>
</feature>
<feature type="transmembrane region" description="Helical" evidence="8">
    <location>
        <begin position="61"/>
        <end position="78"/>
    </location>
</feature>
<comment type="caution">
    <text evidence="10">The sequence shown here is derived from an EMBL/GenBank/DDBJ whole genome shotgun (WGS) entry which is preliminary data.</text>
</comment>
<dbReference type="InterPro" id="IPR002524">
    <property type="entry name" value="Cation_efflux"/>
</dbReference>
<evidence type="ECO:0000256" key="1">
    <source>
        <dbReference type="ARBA" id="ARBA00004141"/>
    </source>
</evidence>
<dbReference type="InterPro" id="IPR058533">
    <property type="entry name" value="Cation_efflux_TM"/>
</dbReference>
<keyword evidence="6 8" id="KW-0472">Membrane</keyword>
<evidence type="ECO:0000256" key="8">
    <source>
        <dbReference type="SAM" id="Phobius"/>
    </source>
</evidence>
<dbReference type="NCBIfam" id="NF033827">
    <property type="entry name" value="CDF_efflux_DmeF"/>
    <property type="match status" value="1"/>
</dbReference>
<name>A0A550JBN2_9BACT</name>
<sequence>MERHAQTIARLAHTHETGDINTANERRTLQVVLLTGLTMAVEIIAGHWTGSMALLADGWHMGTHAFALGISYIAYLLARKHRASEYFSFGTGKFGVLAGYTSALFLAIAAGWMMVESVLRFFNPVKIAFAEAIGVTVVGLVINLVSVLILQQTDPHHDHDHDHSHPDQHETDKASAGQKELPAHSESHHHHHHDHNYRAAYLHVIADTLTSVFALTALLAGRYLGWTFLDPVMGMVGSLLIGRWAYLLIKTTGLILLDGGVDSVVKAQIRERIEVDGESRVADLHLWRVGSRSLALIASVVTGENRRAEEYQSRLEELHDLVHVSIEVHPCDDPACSCCP</sequence>
<feature type="transmembrane region" description="Helical" evidence="8">
    <location>
        <begin position="232"/>
        <end position="249"/>
    </location>
</feature>
<dbReference type="InterPro" id="IPR045316">
    <property type="entry name" value="Msc2-like"/>
</dbReference>
<evidence type="ECO:0000256" key="6">
    <source>
        <dbReference type="ARBA" id="ARBA00023136"/>
    </source>
</evidence>
<dbReference type="EMBL" id="VJVV01000007">
    <property type="protein sequence ID" value="TRO80571.1"/>
    <property type="molecule type" value="Genomic_DNA"/>
</dbReference>
<dbReference type="RefSeq" id="WP_092058152.1">
    <property type="nucleotide sequence ID" value="NZ_FOJJ01000039.1"/>
</dbReference>
<feature type="transmembrane region" description="Helical" evidence="8">
    <location>
        <begin position="127"/>
        <end position="150"/>
    </location>
</feature>
<accession>A0A550JBN2</accession>
<evidence type="ECO:0000256" key="2">
    <source>
        <dbReference type="ARBA" id="ARBA00022448"/>
    </source>
</evidence>
<feature type="domain" description="Cation efflux protein transmembrane" evidence="9">
    <location>
        <begin position="32"/>
        <end position="257"/>
    </location>
</feature>
<dbReference type="SUPFAM" id="SSF161111">
    <property type="entry name" value="Cation efflux protein transmembrane domain-like"/>
    <property type="match status" value="1"/>
</dbReference>
<evidence type="ECO:0000256" key="4">
    <source>
        <dbReference type="ARBA" id="ARBA00022989"/>
    </source>
</evidence>
<keyword evidence="3 8" id="KW-0812">Transmembrane</keyword>
<feature type="region of interest" description="Disordered" evidence="7">
    <location>
        <begin position="155"/>
        <end position="190"/>
    </location>
</feature>
<keyword evidence="2" id="KW-0813">Transport</keyword>